<proteinExistence type="inferred from homology"/>
<dbReference type="Pfam" id="PF03839">
    <property type="entry name" value="Sec62"/>
    <property type="match status" value="1"/>
</dbReference>
<evidence type="ECO:0000256" key="8">
    <source>
        <dbReference type="ARBA" id="ARBA00022989"/>
    </source>
</evidence>
<keyword evidence="5 12" id="KW-0812">Transmembrane</keyword>
<keyword evidence="4" id="KW-0813">Transport</keyword>
<evidence type="ECO:0000256" key="11">
    <source>
        <dbReference type="SAM" id="MobiDB-lite"/>
    </source>
</evidence>
<keyword evidence="10 12" id="KW-0472">Membrane</keyword>
<feature type="compositionally biased region" description="Basic residues" evidence="11">
    <location>
        <begin position="1"/>
        <end position="13"/>
    </location>
</feature>
<evidence type="ECO:0000256" key="3">
    <source>
        <dbReference type="ARBA" id="ARBA00021257"/>
    </source>
</evidence>
<evidence type="ECO:0000256" key="5">
    <source>
        <dbReference type="ARBA" id="ARBA00022692"/>
    </source>
</evidence>
<sequence>MFKRVTRVRKKKKGEKDEAKKGTKDNKDSPKPGKTKKDSNEGKNVESDGKKIKVKVKLELHEFQDFLDGEEVYMWIFDPMHPRTMIYGVLVVIGAIVICLFPLWPPQMREYTWYLSVAAAILLGALLVVALFRYVLFGFVWAITAGKHHFWLLPNLTEDCGFFESFVPLYSHSPVGTKENDNDGDNGTSEDKQGTSEDKQKQVEGNEDEKSKDNEGEEDKDKEGKDSEGTSERKKERKSSAKEINESESWINVTDEDIAQAKVATGNESDIKTMTSSVDC</sequence>
<dbReference type="AlphaFoldDB" id="A0A6S7J9A0"/>
<evidence type="ECO:0000313" key="13">
    <source>
        <dbReference type="EMBL" id="CAB4028725.1"/>
    </source>
</evidence>
<evidence type="ECO:0000256" key="2">
    <source>
        <dbReference type="ARBA" id="ARBA00010604"/>
    </source>
</evidence>
<evidence type="ECO:0000256" key="12">
    <source>
        <dbReference type="SAM" id="Phobius"/>
    </source>
</evidence>
<evidence type="ECO:0000256" key="4">
    <source>
        <dbReference type="ARBA" id="ARBA00022448"/>
    </source>
</evidence>
<feature type="compositionally biased region" description="Basic and acidic residues" evidence="11">
    <location>
        <begin position="14"/>
        <end position="46"/>
    </location>
</feature>
<evidence type="ECO:0000313" key="14">
    <source>
        <dbReference type="Proteomes" id="UP001152795"/>
    </source>
</evidence>
<accession>A0A6S7J9A0</accession>
<keyword evidence="6" id="KW-0256">Endoplasmic reticulum</keyword>
<comment type="caution">
    <text evidence="13">The sequence shown here is derived from an EMBL/GenBank/DDBJ whole genome shotgun (WGS) entry which is preliminary data.</text>
</comment>
<dbReference type="Proteomes" id="UP001152795">
    <property type="component" value="Unassembled WGS sequence"/>
</dbReference>
<dbReference type="GO" id="GO:0005789">
    <property type="term" value="C:endoplasmic reticulum membrane"/>
    <property type="evidence" value="ECO:0007669"/>
    <property type="project" value="UniProtKB-SubCell"/>
</dbReference>
<dbReference type="InterPro" id="IPR004728">
    <property type="entry name" value="Sec62"/>
</dbReference>
<feature type="region of interest" description="Disordered" evidence="11">
    <location>
        <begin position="1"/>
        <end position="46"/>
    </location>
</feature>
<feature type="region of interest" description="Disordered" evidence="11">
    <location>
        <begin position="174"/>
        <end position="254"/>
    </location>
</feature>
<evidence type="ECO:0000256" key="10">
    <source>
        <dbReference type="ARBA" id="ARBA00023136"/>
    </source>
</evidence>
<dbReference type="GO" id="GO:0031204">
    <property type="term" value="P:post-translational protein targeting to membrane, translocation"/>
    <property type="evidence" value="ECO:0007669"/>
    <property type="project" value="TreeGrafter"/>
</dbReference>
<keyword evidence="14" id="KW-1185">Reference proteome</keyword>
<gene>
    <name evidence="13" type="ORF">PACLA_8A060658</name>
</gene>
<feature type="transmembrane region" description="Helical" evidence="12">
    <location>
        <begin position="111"/>
        <end position="143"/>
    </location>
</feature>
<feature type="transmembrane region" description="Helical" evidence="12">
    <location>
        <begin position="84"/>
        <end position="105"/>
    </location>
</feature>
<evidence type="ECO:0000256" key="1">
    <source>
        <dbReference type="ARBA" id="ARBA00004477"/>
    </source>
</evidence>
<keyword evidence="8 12" id="KW-1133">Transmembrane helix</keyword>
<dbReference type="OrthoDB" id="200187at2759"/>
<dbReference type="PANTHER" id="PTHR12443">
    <property type="entry name" value="TRANSLOCATION PROTEIN SEC62"/>
    <property type="match status" value="1"/>
</dbReference>
<protein>
    <recommendedName>
        <fullName evidence="3">Translocation protein SEC62</fullName>
    </recommendedName>
</protein>
<reference evidence="13" key="1">
    <citation type="submission" date="2020-04" db="EMBL/GenBank/DDBJ databases">
        <authorList>
            <person name="Alioto T."/>
            <person name="Alioto T."/>
            <person name="Gomez Garrido J."/>
        </authorList>
    </citation>
    <scope>NUCLEOTIDE SEQUENCE</scope>
    <source>
        <strain evidence="13">A484AB</strain>
    </source>
</reference>
<organism evidence="13 14">
    <name type="scientific">Paramuricea clavata</name>
    <name type="common">Red gorgonian</name>
    <name type="synonym">Violescent sea-whip</name>
    <dbReference type="NCBI Taxonomy" id="317549"/>
    <lineage>
        <taxon>Eukaryota</taxon>
        <taxon>Metazoa</taxon>
        <taxon>Cnidaria</taxon>
        <taxon>Anthozoa</taxon>
        <taxon>Octocorallia</taxon>
        <taxon>Malacalcyonacea</taxon>
        <taxon>Plexauridae</taxon>
        <taxon>Paramuricea</taxon>
    </lineage>
</organism>
<evidence type="ECO:0000256" key="7">
    <source>
        <dbReference type="ARBA" id="ARBA00022927"/>
    </source>
</evidence>
<dbReference type="EMBL" id="CACRXK020015675">
    <property type="protein sequence ID" value="CAB4028725.1"/>
    <property type="molecule type" value="Genomic_DNA"/>
</dbReference>
<keyword evidence="7" id="KW-0653">Protein transport</keyword>
<evidence type="ECO:0000256" key="9">
    <source>
        <dbReference type="ARBA" id="ARBA00023010"/>
    </source>
</evidence>
<comment type="subcellular location">
    <subcellularLocation>
        <location evidence="1">Endoplasmic reticulum membrane</location>
        <topology evidence="1">Multi-pass membrane protein</topology>
    </subcellularLocation>
</comment>
<dbReference type="PANTHER" id="PTHR12443:SF9">
    <property type="entry name" value="TRANSLOCATION PROTEIN SEC62"/>
    <property type="match status" value="1"/>
</dbReference>
<evidence type="ECO:0000256" key="6">
    <source>
        <dbReference type="ARBA" id="ARBA00022824"/>
    </source>
</evidence>
<feature type="compositionally biased region" description="Basic and acidic residues" evidence="11">
    <location>
        <begin position="189"/>
        <end position="245"/>
    </location>
</feature>
<keyword evidence="9" id="KW-0811">Translocation</keyword>
<name>A0A6S7J9A0_PARCT</name>
<comment type="similarity">
    <text evidence="2">Belongs to the SEC62 family.</text>
</comment>